<accession>A0A220UDM8</accession>
<dbReference type="InterPro" id="IPR000485">
    <property type="entry name" value="AsnC-type_HTH_dom"/>
</dbReference>
<dbReference type="OrthoDB" id="3396933at2"/>
<gene>
    <name evidence="5" type="ORF">CFK39_10870</name>
</gene>
<dbReference type="InterPro" id="IPR036390">
    <property type="entry name" value="WH_DNA-bd_sf"/>
</dbReference>
<dbReference type="InterPro" id="IPR011991">
    <property type="entry name" value="ArsR-like_HTH"/>
</dbReference>
<dbReference type="EMBL" id="CP022316">
    <property type="protein sequence ID" value="ASK66237.1"/>
    <property type="molecule type" value="Genomic_DNA"/>
</dbReference>
<dbReference type="InterPro" id="IPR011008">
    <property type="entry name" value="Dimeric_a/b-barrel"/>
</dbReference>
<dbReference type="Pfam" id="PF13412">
    <property type="entry name" value="HTH_24"/>
    <property type="match status" value="1"/>
</dbReference>
<evidence type="ECO:0000313" key="5">
    <source>
        <dbReference type="EMBL" id="ASK66237.1"/>
    </source>
</evidence>
<evidence type="ECO:0000256" key="2">
    <source>
        <dbReference type="ARBA" id="ARBA00023125"/>
    </source>
</evidence>
<dbReference type="GO" id="GO:0043200">
    <property type="term" value="P:response to amino acid"/>
    <property type="evidence" value="ECO:0007669"/>
    <property type="project" value="TreeGrafter"/>
</dbReference>
<dbReference type="SUPFAM" id="SSF46785">
    <property type="entry name" value="Winged helix' DNA-binding domain"/>
    <property type="match status" value="1"/>
</dbReference>
<dbReference type="InterPro" id="IPR019888">
    <property type="entry name" value="Tscrpt_reg_AsnC-like"/>
</dbReference>
<dbReference type="PROSITE" id="PS50956">
    <property type="entry name" value="HTH_ASNC_2"/>
    <property type="match status" value="1"/>
</dbReference>
<feature type="domain" description="HTH asnC-type" evidence="4">
    <location>
        <begin position="16"/>
        <end position="77"/>
    </location>
</feature>
<dbReference type="InterPro" id="IPR019885">
    <property type="entry name" value="Tscrpt_reg_HTH_AsnC-type_CS"/>
</dbReference>
<evidence type="ECO:0000256" key="1">
    <source>
        <dbReference type="ARBA" id="ARBA00023015"/>
    </source>
</evidence>
<proteinExistence type="predicted"/>
<name>A0A220UDM8_9MICO</name>
<dbReference type="SUPFAM" id="SSF54909">
    <property type="entry name" value="Dimeric alpha+beta barrel"/>
    <property type="match status" value="1"/>
</dbReference>
<keyword evidence="1" id="KW-0805">Transcription regulation</keyword>
<keyword evidence="6" id="KW-1185">Reference proteome</keyword>
<dbReference type="PANTHER" id="PTHR30154:SF34">
    <property type="entry name" value="TRANSCRIPTIONAL REGULATOR AZLB"/>
    <property type="match status" value="1"/>
</dbReference>
<dbReference type="GO" id="GO:0043565">
    <property type="term" value="F:sequence-specific DNA binding"/>
    <property type="evidence" value="ECO:0007669"/>
    <property type="project" value="InterPro"/>
</dbReference>
<dbReference type="KEGG" id="brv:CFK39_10870"/>
<keyword evidence="3" id="KW-0804">Transcription</keyword>
<dbReference type="Gene3D" id="3.30.70.920">
    <property type="match status" value="1"/>
</dbReference>
<evidence type="ECO:0000313" key="6">
    <source>
        <dbReference type="Proteomes" id="UP000198398"/>
    </source>
</evidence>
<organism evidence="5 6">
    <name type="scientific">Brachybacterium avium</name>
    <dbReference type="NCBI Taxonomy" id="2017485"/>
    <lineage>
        <taxon>Bacteria</taxon>
        <taxon>Bacillati</taxon>
        <taxon>Actinomycetota</taxon>
        <taxon>Actinomycetes</taxon>
        <taxon>Micrococcales</taxon>
        <taxon>Dermabacteraceae</taxon>
        <taxon>Brachybacterium</taxon>
    </lineage>
</organism>
<dbReference type="Proteomes" id="UP000198398">
    <property type="component" value="Chromosome"/>
</dbReference>
<dbReference type="CDD" id="cd00090">
    <property type="entry name" value="HTH_ARSR"/>
    <property type="match status" value="1"/>
</dbReference>
<dbReference type="InterPro" id="IPR019887">
    <property type="entry name" value="Tscrpt_reg_AsnC/Lrp_C"/>
</dbReference>
<dbReference type="PANTHER" id="PTHR30154">
    <property type="entry name" value="LEUCINE-RESPONSIVE REGULATORY PROTEIN"/>
    <property type="match status" value="1"/>
</dbReference>
<dbReference type="InterPro" id="IPR036388">
    <property type="entry name" value="WH-like_DNA-bd_sf"/>
</dbReference>
<keyword evidence="2" id="KW-0238">DNA-binding</keyword>
<dbReference type="Gene3D" id="1.10.10.10">
    <property type="entry name" value="Winged helix-like DNA-binding domain superfamily/Winged helix DNA-binding domain"/>
    <property type="match status" value="1"/>
</dbReference>
<dbReference type="Pfam" id="PF01037">
    <property type="entry name" value="AsnC_trans_reg"/>
    <property type="match status" value="1"/>
</dbReference>
<dbReference type="AlphaFoldDB" id="A0A220UDM8"/>
<dbReference type="PRINTS" id="PR00033">
    <property type="entry name" value="HTHASNC"/>
</dbReference>
<reference evidence="6" key="1">
    <citation type="submission" date="2017-07" db="EMBL/GenBank/DDBJ databases">
        <title>Brachybacterium sp. VR2415.</title>
        <authorList>
            <person name="Tak E.J."/>
            <person name="Bae J.-W."/>
        </authorList>
    </citation>
    <scope>NUCLEOTIDE SEQUENCE [LARGE SCALE GENOMIC DNA]</scope>
    <source>
        <strain evidence="6">VR2415</strain>
    </source>
</reference>
<dbReference type="SMART" id="SM00344">
    <property type="entry name" value="HTH_ASNC"/>
    <property type="match status" value="1"/>
</dbReference>
<dbReference type="PROSITE" id="PS00519">
    <property type="entry name" value="HTH_ASNC_1"/>
    <property type="match status" value="1"/>
</dbReference>
<evidence type="ECO:0000256" key="3">
    <source>
        <dbReference type="ARBA" id="ARBA00023163"/>
    </source>
</evidence>
<sequence>MESETTRTSGRSAAGIDDISYRILQVLRDHGRISMAALAQEVGVSRSNAYARVEALTEAGVITGYSARIDPVRAGLGICTLVFVTTHPQRLREFLEEIADIPEVESAKITTGEHDVMLLTRGAGVEHVHSFVVGVLAALPQVKSVETVLVLDEVFDRGQLLPTDLGDRRELAAERGLLRYTRANPDRPSSIE</sequence>
<dbReference type="GO" id="GO:0005829">
    <property type="term" value="C:cytosol"/>
    <property type="evidence" value="ECO:0007669"/>
    <property type="project" value="TreeGrafter"/>
</dbReference>
<evidence type="ECO:0000259" key="4">
    <source>
        <dbReference type="PROSITE" id="PS50956"/>
    </source>
</evidence>
<protein>
    <submittedName>
        <fullName evidence="5">Fis family transcriptional regulator</fullName>
    </submittedName>
</protein>